<evidence type="ECO:0000259" key="2">
    <source>
        <dbReference type="PROSITE" id="PS50048"/>
    </source>
</evidence>
<evidence type="ECO:0000313" key="4">
    <source>
        <dbReference type="Proteomes" id="UP001230504"/>
    </source>
</evidence>
<dbReference type="Gene3D" id="4.10.240.10">
    <property type="entry name" value="Zn(2)-C6 fungal-type DNA-binding domain"/>
    <property type="match status" value="1"/>
</dbReference>
<feature type="non-terminal residue" evidence="3">
    <location>
        <position position="50"/>
    </location>
</feature>
<dbReference type="AlphaFoldDB" id="A0AAD8V2H3"/>
<dbReference type="Pfam" id="PF00172">
    <property type="entry name" value="Zn_clus"/>
    <property type="match status" value="1"/>
</dbReference>
<name>A0AAD8V2H3_9PEZI</name>
<dbReference type="SUPFAM" id="SSF57701">
    <property type="entry name" value="Zn2/Cys6 DNA-binding domain"/>
    <property type="match status" value="1"/>
</dbReference>
<dbReference type="EMBL" id="JAHLJV010000050">
    <property type="protein sequence ID" value="KAK1584887.1"/>
    <property type="molecule type" value="Genomic_DNA"/>
</dbReference>
<dbReference type="RefSeq" id="XP_060411948.1">
    <property type="nucleotide sequence ID" value="XM_060553315.1"/>
</dbReference>
<evidence type="ECO:0000256" key="1">
    <source>
        <dbReference type="ARBA" id="ARBA00023242"/>
    </source>
</evidence>
<feature type="domain" description="Zn(2)-C6 fungal-type" evidence="2">
    <location>
        <begin position="9"/>
        <end position="39"/>
    </location>
</feature>
<comment type="caution">
    <text evidence="3">The sequence shown here is derived from an EMBL/GenBank/DDBJ whole genome shotgun (WGS) entry which is preliminary data.</text>
</comment>
<sequence>VSNRRLRNSCDCCTQLKLKCDQQKPSCNRCIQRRRECVYSQVRKAGRPPK</sequence>
<keyword evidence="1" id="KW-0539">Nucleus</keyword>
<proteinExistence type="predicted"/>
<dbReference type="SMART" id="SM00066">
    <property type="entry name" value="GAL4"/>
    <property type="match status" value="1"/>
</dbReference>
<accession>A0AAD8V2H3</accession>
<evidence type="ECO:0000313" key="3">
    <source>
        <dbReference type="EMBL" id="KAK1584887.1"/>
    </source>
</evidence>
<dbReference type="GeneID" id="85437555"/>
<dbReference type="GO" id="GO:0000981">
    <property type="term" value="F:DNA-binding transcription factor activity, RNA polymerase II-specific"/>
    <property type="evidence" value="ECO:0007669"/>
    <property type="project" value="InterPro"/>
</dbReference>
<dbReference type="InterPro" id="IPR036864">
    <property type="entry name" value="Zn2-C6_fun-type_DNA-bd_sf"/>
</dbReference>
<dbReference type="InterPro" id="IPR001138">
    <property type="entry name" value="Zn2Cys6_DnaBD"/>
</dbReference>
<feature type="non-terminal residue" evidence="3">
    <location>
        <position position="1"/>
    </location>
</feature>
<reference evidence="3" key="1">
    <citation type="submission" date="2021-06" db="EMBL/GenBank/DDBJ databases">
        <title>Comparative genomics, transcriptomics and evolutionary studies reveal genomic signatures of adaptation to plant cell wall in hemibiotrophic fungi.</title>
        <authorList>
            <consortium name="DOE Joint Genome Institute"/>
            <person name="Baroncelli R."/>
            <person name="Diaz J.F."/>
            <person name="Benocci T."/>
            <person name="Peng M."/>
            <person name="Battaglia E."/>
            <person name="Haridas S."/>
            <person name="Andreopoulos W."/>
            <person name="Labutti K."/>
            <person name="Pangilinan J."/>
            <person name="Floch G.L."/>
            <person name="Makela M.R."/>
            <person name="Henrissat B."/>
            <person name="Grigoriev I.V."/>
            <person name="Crouch J.A."/>
            <person name="De Vries R.P."/>
            <person name="Sukno S.A."/>
            <person name="Thon M.R."/>
        </authorList>
    </citation>
    <scope>NUCLEOTIDE SEQUENCE</scope>
    <source>
        <strain evidence="3">CBS 125086</strain>
    </source>
</reference>
<keyword evidence="4" id="KW-1185">Reference proteome</keyword>
<protein>
    <recommendedName>
        <fullName evidence="2">Zn(2)-C6 fungal-type domain-containing protein</fullName>
    </recommendedName>
</protein>
<dbReference type="Proteomes" id="UP001230504">
    <property type="component" value="Unassembled WGS sequence"/>
</dbReference>
<dbReference type="PROSITE" id="PS00463">
    <property type="entry name" value="ZN2_CY6_FUNGAL_1"/>
    <property type="match status" value="1"/>
</dbReference>
<dbReference type="GO" id="GO:0008270">
    <property type="term" value="F:zinc ion binding"/>
    <property type="evidence" value="ECO:0007669"/>
    <property type="project" value="InterPro"/>
</dbReference>
<gene>
    <name evidence="3" type="ORF">LY79DRAFT_490447</name>
</gene>
<dbReference type="CDD" id="cd00067">
    <property type="entry name" value="GAL4"/>
    <property type="match status" value="1"/>
</dbReference>
<organism evidence="3 4">
    <name type="scientific">Colletotrichum navitas</name>
    <dbReference type="NCBI Taxonomy" id="681940"/>
    <lineage>
        <taxon>Eukaryota</taxon>
        <taxon>Fungi</taxon>
        <taxon>Dikarya</taxon>
        <taxon>Ascomycota</taxon>
        <taxon>Pezizomycotina</taxon>
        <taxon>Sordariomycetes</taxon>
        <taxon>Hypocreomycetidae</taxon>
        <taxon>Glomerellales</taxon>
        <taxon>Glomerellaceae</taxon>
        <taxon>Colletotrichum</taxon>
        <taxon>Colletotrichum graminicola species complex</taxon>
    </lineage>
</organism>
<dbReference type="PROSITE" id="PS50048">
    <property type="entry name" value="ZN2_CY6_FUNGAL_2"/>
    <property type="match status" value="1"/>
</dbReference>
<dbReference type="PRINTS" id="PR00755">
    <property type="entry name" value="AFLATOXINBRP"/>
</dbReference>